<dbReference type="AlphaFoldDB" id="A0A345T307"/>
<dbReference type="Proteomes" id="UP000249340">
    <property type="component" value="Chromosome"/>
</dbReference>
<sequence>MGRVRQATAGMWDRFTASDPGLIRLLSASDTVGGIVVTLAVLAALHAPVTLLVVGAVAAMASSFAITEPRLRDQAVTHALGLPAALLSVVLAALLVSHRVIADLVFIVLIFGAVYIRRFGKRGTALGMIAFQLFFVSQFVQAGPGMLPQLCGAVAVAFAGGALVRFGILRTDPERTLERLQRAFRVRLGRVLDVLAEVAAPGLSAPLPDRAVADLHRSTARLHECALMIQSRLEAGTPDARTAALVQRRVAEAEIATERLGILLLRALEPAGQDADYTLTLHLPGHLPAPGTSPGTSPGPEATGPDVAALRTLERELRALRLLIDLTAEQRRGTGYAVVRNRLLGYRGDGRLPDASPAVQDAFRGVGELARAMLGLHLALDQDRDSADDSPETARSREELEAEDVSLAAEEEDEDRATPTGISPATRAAFQVATGSGLAILGGELLSPQRWYWAVLTCWVVFINTASTGEILIKGYRRLIGTIVGVVAGLALAVVVGGDPWLAFALVIVCIFGMSFTAPLSYTLMSFFVTMMLGLLYTLLHTFSTAVLVLRIEETALGAACGLIAAVLVLPVDTGRRTDEQLRQVLQRLDDVVSAAVARLSGAPAADLSDSGLLTRARDLDTALDGLRRAVKPLTHPISPLRARRRNARHVMGLLETCAYHARSLAATAEQIPDSQPMPGDPRLAEAAGRIDRNLRTLIRWIAKPERGTTLETGPDVAALLGEPVQGTVALRVLRHLQRMDEGILGLARPLGLGTALADRDGPARSSMPARDSSA</sequence>
<organism evidence="10 11">
    <name type="scientific">Peterkaempfera bronchialis</name>
    <dbReference type="NCBI Taxonomy" id="2126346"/>
    <lineage>
        <taxon>Bacteria</taxon>
        <taxon>Bacillati</taxon>
        <taxon>Actinomycetota</taxon>
        <taxon>Actinomycetes</taxon>
        <taxon>Kitasatosporales</taxon>
        <taxon>Streptomycetaceae</taxon>
        <taxon>Peterkaempfera</taxon>
    </lineage>
</organism>
<accession>A0A345T307</accession>
<dbReference type="InterPro" id="IPR049453">
    <property type="entry name" value="Memb_transporter_dom"/>
</dbReference>
<dbReference type="PANTHER" id="PTHR30509:SF9">
    <property type="entry name" value="MULTIDRUG RESISTANCE PROTEIN MDTO"/>
    <property type="match status" value="1"/>
</dbReference>
<feature type="region of interest" description="Disordered" evidence="7">
    <location>
        <begin position="756"/>
        <end position="775"/>
    </location>
</feature>
<keyword evidence="2" id="KW-1003">Cell membrane</keyword>
<evidence type="ECO:0000313" key="10">
    <source>
        <dbReference type="EMBL" id="AXI80362.1"/>
    </source>
</evidence>
<feature type="compositionally biased region" description="Low complexity" evidence="7">
    <location>
        <begin position="288"/>
        <end position="304"/>
    </location>
</feature>
<evidence type="ECO:0000256" key="2">
    <source>
        <dbReference type="ARBA" id="ARBA00022475"/>
    </source>
</evidence>
<evidence type="ECO:0000256" key="4">
    <source>
        <dbReference type="ARBA" id="ARBA00022989"/>
    </source>
</evidence>
<evidence type="ECO:0000256" key="8">
    <source>
        <dbReference type="SAM" id="Phobius"/>
    </source>
</evidence>
<evidence type="ECO:0000256" key="1">
    <source>
        <dbReference type="ARBA" id="ARBA00004651"/>
    </source>
</evidence>
<gene>
    <name evidence="10" type="ORF">C7M71_026155</name>
</gene>
<evidence type="ECO:0000313" key="11">
    <source>
        <dbReference type="Proteomes" id="UP000249340"/>
    </source>
</evidence>
<keyword evidence="5 8" id="KW-0472">Membrane</keyword>
<dbReference type="RefSeq" id="WP_111494169.1">
    <property type="nucleotide sequence ID" value="NZ_CP031264.1"/>
</dbReference>
<dbReference type="KEGG" id="stri:C7M71_026155"/>
<dbReference type="GO" id="GO:0005886">
    <property type="term" value="C:plasma membrane"/>
    <property type="evidence" value="ECO:0007669"/>
    <property type="project" value="UniProtKB-SubCell"/>
</dbReference>
<name>A0A345T307_9ACTN</name>
<evidence type="ECO:0000256" key="3">
    <source>
        <dbReference type="ARBA" id="ARBA00022692"/>
    </source>
</evidence>
<keyword evidence="11" id="KW-1185">Reference proteome</keyword>
<keyword evidence="3 8" id="KW-0812">Transmembrane</keyword>
<feature type="domain" description="Integral membrane bound transporter" evidence="9">
    <location>
        <begin position="439"/>
        <end position="564"/>
    </location>
</feature>
<feature type="transmembrane region" description="Helical" evidence="8">
    <location>
        <begin position="556"/>
        <end position="574"/>
    </location>
</feature>
<comment type="subcellular location">
    <subcellularLocation>
        <location evidence="1">Cell membrane</location>
        <topology evidence="1">Multi-pass membrane protein</topology>
    </subcellularLocation>
</comment>
<dbReference type="EMBL" id="CP031264">
    <property type="protein sequence ID" value="AXI80362.1"/>
    <property type="molecule type" value="Genomic_DNA"/>
</dbReference>
<evidence type="ECO:0000256" key="7">
    <source>
        <dbReference type="SAM" id="MobiDB-lite"/>
    </source>
</evidence>
<feature type="transmembrane region" description="Helical" evidence="8">
    <location>
        <begin position="451"/>
        <end position="472"/>
    </location>
</feature>
<evidence type="ECO:0000259" key="9">
    <source>
        <dbReference type="Pfam" id="PF13515"/>
    </source>
</evidence>
<dbReference type="Pfam" id="PF13515">
    <property type="entry name" value="FUSC_2"/>
    <property type="match status" value="1"/>
</dbReference>
<reference evidence="11" key="1">
    <citation type="submission" date="2018-07" db="EMBL/GenBank/DDBJ databases">
        <title>Streptacidiphilus bronchialis DSM 106435 chromosome.</title>
        <authorList>
            <person name="Batra D."/>
            <person name="Gulvik C.A."/>
        </authorList>
    </citation>
    <scope>NUCLEOTIDE SEQUENCE [LARGE SCALE GENOMIC DNA]</scope>
    <source>
        <strain evidence="11">DSM 106435</strain>
    </source>
</reference>
<dbReference type="PANTHER" id="PTHR30509">
    <property type="entry name" value="P-HYDROXYBENZOIC ACID EFFLUX PUMP SUBUNIT-RELATED"/>
    <property type="match status" value="1"/>
</dbReference>
<evidence type="ECO:0000256" key="5">
    <source>
        <dbReference type="ARBA" id="ARBA00023136"/>
    </source>
</evidence>
<feature type="transmembrane region" description="Helical" evidence="8">
    <location>
        <begin position="100"/>
        <end position="116"/>
    </location>
</feature>
<feature type="transmembrane region" description="Helical" evidence="8">
    <location>
        <begin position="75"/>
        <end position="94"/>
    </location>
</feature>
<feature type="transmembrane region" description="Helical" evidence="8">
    <location>
        <begin position="21"/>
        <end position="43"/>
    </location>
</feature>
<feature type="compositionally biased region" description="Acidic residues" evidence="7">
    <location>
        <begin position="400"/>
        <end position="415"/>
    </location>
</feature>
<feature type="transmembrane region" description="Helical" evidence="8">
    <location>
        <begin position="123"/>
        <end position="140"/>
    </location>
</feature>
<comment type="similarity">
    <text evidence="6">Belongs to the YccS/YhfK family.</text>
</comment>
<proteinExistence type="inferred from homology"/>
<feature type="region of interest" description="Disordered" evidence="7">
    <location>
        <begin position="382"/>
        <end position="421"/>
    </location>
</feature>
<keyword evidence="4 8" id="KW-1133">Transmembrane helix</keyword>
<feature type="region of interest" description="Disordered" evidence="7">
    <location>
        <begin position="283"/>
        <end position="304"/>
    </location>
</feature>
<protein>
    <submittedName>
        <fullName evidence="10">FUSC family protein</fullName>
    </submittedName>
</protein>
<feature type="transmembrane region" description="Helical" evidence="8">
    <location>
        <begin position="527"/>
        <end position="550"/>
    </location>
</feature>
<feature type="transmembrane region" description="Helical" evidence="8">
    <location>
        <begin position="146"/>
        <end position="168"/>
    </location>
</feature>
<feature type="transmembrane region" description="Helical" evidence="8">
    <location>
        <begin position="49"/>
        <end position="66"/>
    </location>
</feature>
<dbReference type="OrthoDB" id="7431670at2"/>
<evidence type="ECO:0000256" key="6">
    <source>
        <dbReference type="ARBA" id="ARBA00043993"/>
    </source>
</evidence>
<feature type="transmembrane region" description="Helical" evidence="8">
    <location>
        <begin position="502"/>
        <end position="520"/>
    </location>
</feature>
<feature type="transmembrane region" description="Helical" evidence="8">
    <location>
        <begin position="479"/>
        <end position="496"/>
    </location>
</feature>
<feature type="compositionally biased region" description="Basic and acidic residues" evidence="7">
    <location>
        <begin position="382"/>
        <end position="399"/>
    </location>
</feature>